<dbReference type="EMBL" id="CAJOBD010012028">
    <property type="protein sequence ID" value="CAF4175666.1"/>
    <property type="molecule type" value="Genomic_DNA"/>
</dbReference>
<evidence type="ECO:0000313" key="5">
    <source>
        <dbReference type="EMBL" id="CAF1466891.1"/>
    </source>
</evidence>
<proteinExistence type="predicted"/>
<comment type="caution">
    <text evidence="5">The sequence shown here is derived from an EMBL/GenBank/DDBJ whole genome shotgun (WGS) entry which is preliminary data.</text>
</comment>
<protein>
    <recommendedName>
        <fullName evidence="4">SRCR domain-containing protein</fullName>
    </recommendedName>
</protein>
<dbReference type="Gene3D" id="3.10.250.10">
    <property type="entry name" value="SRCR-like domain"/>
    <property type="match status" value="1"/>
</dbReference>
<evidence type="ECO:0000256" key="2">
    <source>
        <dbReference type="PROSITE-ProRule" id="PRU00196"/>
    </source>
</evidence>
<dbReference type="Proteomes" id="UP000663836">
    <property type="component" value="Unassembled WGS sequence"/>
</dbReference>
<keyword evidence="3" id="KW-0732">Signal</keyword>
<feature type="chain" id="PRO_5035607223" description="SRCR domain-containing protein" evidence="3">
    <location>
        <begin position="20"/>
        <end position="187"/>
    </location>
</feature>
<dbReference type="AlphaFoldDB" id="A0A815QRM1"/>
<evidence type="ECO:0000313" key="6">
    <source>
        <dbReference type="EMBL" id="CAF4175666.1"/>
    </source>
</evidence>
<comment type="caution">
    <text evidence="2">Lacks conserved residue(s) required for the propagation of feature annotation.</text>
</comment>
<evidence type="ECO:0000256" key="3">
    <source>
        <dbReference type="SAM" id="SignalP"/>
    </source>
</evidence>
<dbReference type="InterPro" id="IPR036772">
    <property type="entry name" value="SRCR-like_dom_sf"/>
</dbReference>
<feature type="signal peptide" evidence="3">
    <location>
        <begin position="1"/>
        <end position="19"/>
    </location>
</feature>
<sequence length="187" mass="20571">MQFIGIIFLLVIGSQQVDSSLFGPQITQALGAKTPTRGICGQTCPNWYNLLAFPRKVIDVKVLITCPLRIRAKVEITNPADGQKDYFSVEGSVCQNGFDQYAADAVCRSLGQGFAAFVINRPPPSNPNTPHNKCFLLYKEDPTEIPCTFLQSFSNCPANAINLLSCNQTRLFEHQCAGNMHVNVICL</sequence>
<accession>A0A815QRM1</accession>
<dbReference type="InterPro" id="IPR001190">
    <property type="entry name" value="SRCR"/>
</dbReference>
<dbReference type="SUPFAM" id="SSF56487">
    <property type="entry name" value="SRCR-like"/>
    <property type="match status" value="1"/>
</dbReference>
<gene>
    <name evidence="6" type="ORF">JBS370_LOCUS35241</name>
    <name evidence="5" type="ORF">ZHD862_LOCUS35952</name>
</gene>
<organism evidence="5 7">
    <name type="scientific">Rotaria sordida</name>
    <dbReference type="NCBI Taxonomy" id="392033"/>
    <lineage>
        <taxon>Eukaryota</taxon>
        <taxon>Metazoa</taxon>
        <taxon>Spiralia</taxon>
        <taxon>Gnathifera</taxon>
        <taxon>Rotifera</taxon>
        <taxon>Eurotatoria</taxon>
        <taxon>Bdelloidea</taxon>
        <taxon>Philodinida</taxon>
        <taxon>Philodinidae</taxon>
        <taxon>Rotaria</taxon>
    </lineage>
</organism>
<dbReference type="PROSITE" id="PS50287">
    <property type="entry name" value="SRCR_2"/>
    <property type="match status" value="1"/>
</dbReference>
<dbReference type="GO" id="GO:0016020">
    <property type="term" value="C:membrane"/>
    <property type="evidence" value="ECO:0007669"/>
    <property type="project" value="InterPro"/>
</dbReference>
<keyword evidence="1" id="KW-1015">Disulfide bond</keyword>
<feature type="domain" description="SRCR" evidence="4">
    <location>
        <begin position="60"/>
        <end position="187"/>
    </location>
</feature>
<dbReference type="Pfam" id="PF00530">
    <property type="entry name" value="SRCR"/>
    <property type="match status" value="1"/>
</dbReference>
<dbReference type="EMBL" id="CAJNOT010005481">
    <property type="protein sequence ID" value="CAF1466891.1"/>
    <property type="molecule type" value="Genomic_DNA"/>
</dbReference>
<evidence type="ECO:0000256" key="1">
    <source>
        <dbReference type="ARBA" id="ARBA00023157"/>
    </source>
</evidence>
<dbReference type="Proteomes" id="UP000663864">
    <property type="component" value="Unassembled WGS sequence"/>
</dbReference>
<evidence type="ECO:0000259" key="4">
    <source>
        <dbReference type="PROSITE" id="PS50287"/>
    </source>
</evidence>
<reference evidence="5" key="1">
    <citation type="submission" date="2021-02" db="EMBL/GenBank/DDBJ databases">
        <authorList>
            <person name="Nowell W R."/>
        </authorList>
    </citation>
    <scope>NUCLEOTIDE SEQUENCE</scope>
</reference>
<evidence type="ECO:0000313" key="7">
    <source>
        <dbReference type="Proteomes" id="UP000663864"/>
    </source>
</evidence>
<name>A0A815QRM1_9BILA</name>